<sequence length="203" mass="22922">MDDYEVYLSRAYDKLPDIKTSDERFVIPDPKVFSEGKTTVFENFNQIADVLNRDPEHIMKFLTKEVGTAGKIDGQRAIFQGKFTALSFAEQINSYVEDYVICSECGRPDTKLVRSERILMLKCDACGAHRSVRKRKARIESKKDTLVEGEIYEFKIEGMGSKGDGVAKVDKYIVYIMGASKKDIVKAKVKRISGTVVFAELVP</sequence>
<keyword evidence="1" id="KW-0648">Protein biosynthesis</keyword>
<accession>A0AC61S9C9</accession>
<reference evidence="1" key="1">
    <citation type="submission" date="2018-09" db="EMBL/GenBank/DDBJ databases">
        <title>A genomic encyclopedia of anaerobic methanotrophic archaea.</title>
        <authorList>
            <person name="Skennerton C.T."/>
            <person name="Chadwick G.L."/>
            <person name="Laso-Perez R."/>
            <person name="Leu A.O."/>
            <person name="Speth D.R."/>
            <person name="Yu H."/>
            <person name="Morgan-Lang C."/>
            <person name="Hatzenpichler R."/>
            <person name="Goudeau D."/>
            <person name="Malmstrom R."/>
            <person name="Woyke T."/>
            <person name="Hallam S."/>
            <person name="Tyson G.W."/>
            <person name="Wegener G."/>
            <person name="Boetius A."/>
            <person name="Orphan V.J."/>
        </authorList>
    </citation>
    <scope>NUCLEOTIDE SEQUENCE</scope>
    <source>
        <strain evidence="1">CONS3730D10UFb2</strain>
    </source>
</reference>
<comment type="caution">
    <text evidence="1">The sequence shown here is derived from an EMBL/GenBank/DDBJ whole genome shotgun (WGS) entry which is preliminary data.</text>
</comment>
<organism evidence="1 2">
    <name type="scientific">Candidatus Methanomarinus sp</name>
    <dbReference type="NCBI Taxonomy" id="3386244"/>
    <lineage>
        <taxon>Archaea</taxon>
        <taxon>Methanobacteriati</taxon>
        <taxon>Methanobacteriota</taxon>
        <taxon>Stenosarchaea group</taxon>
        <taxon>Methanomicrobia</taxon>
        <taxon>Methanosarcinales</taxon>
        <taxon>ANME-2 cluster</taxon>
        <taxon>Candidatus Methanocomedenaceae</taxon>
        <taxon>Candidatus Methanomarinus</taxon>
    </lineage>
</organism>
<dbReference type="Proteomes" id="UP000315423">
    <property type="component" value="Unassembled WGS sequence"/>
</dbReference>
<evidence type="ECO:0000313" key="2">
    <source>
        <dbReference type="Proteomes" id="UP000315423"/>
    </source>
</evidence>
<keyword evidence="1" id="KW-0396">Initiation factor</keyword>
<protein>
    <submittedName>
        <fullName evidence="1">Translation initiation factor IF-2 subunit beta</fullName>
    </submittedName>
</protein>
<gene>
    <name evidence="1" type="ORF">C5S46_07295</name>
</gene>
<proteinExistence type="predicted"/>
<evidence type="ECO:0000313" key="1">
    <source>
        <dbReference type="EMBL" id="TKY91162.1"/>
    </source>
</evidence>
<dbReference type="EMBL" id="QYBA01000250">
    <property type="protein sequence ID" value="TKY91162.1"/>
    <property type="molecule type" value="Genomic_DNA"/>
</dbReference>
<name>A0AC61S9C9_9EURY</name>